<dbReference type="GO" id="GO:0033567">
    <property type="term" value="P:DNA replication, Okazaki fragment processing"/>
    <property type="evidence" value="ECO:0007669"/>
    <property type="project" value="InterPro"/>
</dbReference>
<keyword evidence="4" id="KW-0238">DNA-binding</keyword>
<comment type="caution">
    <text evidence="6">The sequence shown here is derived from an EMBL/GenBank/DDBJ whole genome shotgun (WGS) entry which is preliminary data.</text>
</comment>
<proteinExistence type="predicted"/>
<dbReference type="SUPFAM" id="SSF88723">
    <property type="entry name" value="PIN domain-like"/>
    <property type="match status" value="1"/>
</dbReference>
<evidence type="ECO:0000256" key="3">
    <source>
        <dbReference type="ARBA" id="ARBA00022839"/>
    </source>
</evidence>
<dbReference type="GO" id="GO:0017108">
    <property type="term" value="F:5'-flap endonuclease activity"/>
    <property type="evidence" value="ECO:0007669"/>
    <property type="project" value="InterPro"/>
</dbReference>
<dbReference type="Proteomes" id="UP000189670">
    <property type="component" value="Unassembled WGS sequence"/>
</dbReference>
<dbReference type="Gene3D" id="3.40.50.1010">
    <property type="entry name" value="5'-nuclease"/>
    <property type="match status" value="1"/>
</dbReference>
<evidence type="ECO:0000256" key="2">
    <source>
        <dbReference type="ARBA" id="ARBA00022801"/>
    </source>
</evidence>
<dbReference type="SUPFAM" id="SSF47807">
    <property type="entry name" value="5' to 3' exonuclease, C-terminal subdomain"/>
    <property type="match status" value="1"/>
</dbReference>
<dbReference type="InterPro" id="IPR038969">
    <property type="entry name" value="FEN"/>
</dbReference>
<dbReference type="InterPro" id="IPR036279">
    <property type="entry name" value="5-3_exonuclease_C_sf"/>
</dbReference>
<reference evidence="7" key="1">
    <citation type="submission" date="2012-11" db="EMBL/GenBank/DDBJ databases">
        <authorList>
            <person name="Lucero-Rivera Y.E."/>
            <person name="Tovar-Ramirez D."/>
        </authorList>
    </citation>
    <scope>NUCLEOTIDE SEQUENCE [LARGE SCALE GENOMIC DNA]</scope>
    <source>
        <strain evidence="7">Araruama</strain>
    </source>
</reference>
<dbReference type="Gene3D" id="1.10.150.20">
    <property type="entry name" value="5' to 3' exonuclease, C-terminal subdomain"/>
    <property type="match status" value="1"/>
</dbReference>
<organism evidence="6 7">
    <name type="scientific">Candidatus Magnetoglobus multicellularis str. Araruama</name>
    <dbReference type="NCBI Taxonomy" id="890399"/>
    <lineage>
        <taxon>Bacteria</taxon>
        <taxon>Pseudomonadati</taxon>
        <taxon>Thermodesulfobacteriota</taxon>
        <taxon>Desulfobacteria</taxon>
        <taxon>Desulfobacterales</taxon>
        <taxon>Desulfobacteraceae</taxon>
        <taxon>Candidatus Magnetoglobus</taxon>
    </lineage>
</organism>
<dbReference type="PANTHER" id="PTHR42646">
    <property type="entry name" value="FLAP ENDONUCLEASE XNI"/>
    <property type="match status" value="1"/>
</dbReference>
<evidence type="ECO:0000256" key="4">
    <source>
        <dbReference type="ARBA" id="ARBA00023125"/>
    </source>
</evidence>
<dbReference type="InterPro" id="IPR002421">
    <property type="entry name" value="5-3_exonuclease"/>
</dbReference>
<dbReference type="EMBL" id="ATBP01000988">
    <property type="protein sequence ID" value="ETR68344.1"/>
    <property type="molecule type" value="Genomic_DNA"/>
</dbReference>
<accession>A0A1V1P0M8</accession>
<dbReference type="FunFam" id="1.10.150.20:FF:000003">
    <property type="entry name" value="DNA polymerase I"/>
    <property type="match status" value="1"/>
</dbReference>
<keyword evidence="2" id="KW-0378">Hydrolase</keyword>
<dbReference type="CDD" id="cd09859">
    <property type="entry name" value="PIN_53EXO"/>
    <property type="match status" value="1"/>
</dbReference>
<dbReference type="FunFam" id="3.40.50.1010:FF:000001">
    <property type="entry name" value="DNA polymerase I"/>
    <property type="match status" value="1"/>
</dbReference>
<dbReference type="PANTHER" id="PTHR42646:SF2">
    <property type="entry name" value="5'-3' EXONUCLEASE FAMILY PROTEIN"/>
    <property type="match status" value="1"/>
</dbReference>
<dbReference type="CDD" id="cd09898">
    <property type="entry name" value="H3TH_53EXO"/>
    <property type="match status" value="1"/>
</dbReference>
<sequence length="237" mass="27059">MKLPKKRKLMKKSTIYLIDGSAYIYRAYHAISHLSNSKGLPTNAIFGFTRMLIKLIEDKSPQYLAMVFDSKGPTFRHEKYPQYKANRPPMPEDMVVQLPYIHQIVKAFNIPIIELKGFEADDLIASLASQAEAQGYKSVMVTGDKDFLQLVTSDSTIWDPMKDRVWTEQNVFDKYQLKPHQLVDMMGFWGDTSDNIPGVPGIGEKTATLLIQQFESMDGVYDKIDAITKKNKKKKLT</sequence>
<keyword evidence="1" id="KW-0540">Nuclease</keyword>
<dbReference type="InterPro" id="IPR008918">
    <property type="entry name" value="HhH2"/>
</dbReference>
<dbReference type="AlphaFoldDB" id="A0A1V1P0M8"/>
<evidence type="ECO:0000256" key="1">
    <source>
        <dbReference type="ARBA" id="ARBA00022722"/>
    </source>
</evidence>
<keyword evidence="3" id="KW-0269">Exonuclease</keyword>
<feature type="domain" description="5'-3' exonuclease" evidence="5">
    <location>
        <begin position="11"/>
        <end position="237"/>
    </location>
</feature>
<dbReference type="InterPro" id="IPR020045">
    <property type="entry name" value="DNA_polI_H3TH"/>
</dbReference>
<dbReference type="SMART" id="SM00279">
    <property type="entry name" value="HhH2"/>
    <property type="match status" value="1"/>
</dbReference>
<gene>
    <name evidence="6" type="ORF">OMM_04622</name>
</gene>
<evidence type="ECO:0000313" key="7">
    <source>
        <dbReference type="Proteomes" id="UP000189670"/>
    </source>
</evidence>
<name>A0A1V1P0M8_9BACT</name>
<dbReference type="InterPro" id="IPR020046">
    <property type="entry name" value="5-3_exonucl_a-hlix_arch_N"/>
</dbReference>
<protein>
    <recommendedName>
        <fullName evidence="5">5'-3' exonuclease domain-containing protein</fullName>
    </recommendedName>
</protein>
<dbReference type="Pfam" id="PF01367">
    <property type="entry name" value="5_3_exonuc"/>
    <property type="match status" value="1"/>
</dbReference>
<dbReference type="SMART" id="SM00475">
    <property type="entry name" value="53EXOc"/>
    <property type="match status" value="1"/>
</dbReference>
<evidence type="ECO:0000259" key="5">
    <source>
        <dbReference type="SMART" id="SM00475"/>
    </source>
</evidence>
<dbReference type="GO" id="GO:0003677">
    <property type="term" value="F:DNA binding"/>
    <property type="evidence" value="ECO:0007669"/>
    <property type="project" value="UniProtKB-KW"/>
</dbReference>
<dbReference type="InterPro" id="IPR029060">
    <property type="entry name" value="PIN-like_dom_sf"/>
</dbReference>
<dbReference type="GO" id="GO:0008409">
    <property type="term" value="F:5'-3' exonuclease activity"/>
    <property type="evidence" value="ECO:0007669"/>
    <property type="project" value="InterPro"/>
</dbReference>
<dbReference type="Pfam" id="PF02739">
    <property type="entry name" value="5_3_exonuc_N"/>
    <property type="match status" value="1"/>
</dbReference>
<evidence type="ECO:0000313" key="6">
    <source>
        <dbReference type="EMBL" id="ETR68344.1"/>
    </source>
</evidence>